<organism evidence="1 2">
    <name type="scientific">Dehalobacter restrictus (strain DSM 9455 / PER-K23)</name>
    <dbReference type="NCBI Taxonomy" id="871738"/>
    <lineage>
        <taxon>Bacteria</taxon>
        <taxon>Bacillati</taxon>
        <taxon>Bacillota</taxon>
        <taxon>Clostridia</taxon>
        <taxon>Eubacteriales</taxon>
        <taxon>Desulfitobacteriaceae</taxon>
        <taxon>Dehalobacter</taxon>
    </lineage>
</organism>
<reference evidence="1 2" key="1">
    <citation type="journal article" date="2013" name="Stand. Genomic Sci.">
        <title>Complete genome sequence of Dehalobacter restrictus PER-K23(T.).</title>
        <authorList>
            <person name="Kruse T."/>
            <person name="Maillard J."/>
            <person name="Goodwin L."/>
            <person name="Woyke T."/>
            <person name="Teshima H."/>
            <person name="Bruce D."/>
            <person name="Detter C."/>
            <person name="Tapia R."/>
            <person name="Han C."/>
            <person name="Huntemann M."/>
            <person name="Wei C.L."/>
            <person name="Han J."/>
            <person name="Chen A."/>
            <person name="Kyrpides N."/>
            <person name="Szeto E."/>
            <person name="Markowitz V."/>
            <person name="Ivanova N."/>
            <person name="Pagani I."/>
            <person name="Pati A."/>
            <person name="Pitluck S."/>
            <person name="Nolan M."/>
            <person name="Holliger C."/>
            <person name="Smidt H."/>
        </authorList>
    </citation>
    <scope>NUCLEOTIDE SEQUENCE [LARGE SCALE GENOMIC DNA]</scope>
    <source>
        <strain evidence="2">DSM 9455</strain>
    </source>
</reference>
<dbReference type="RefSeq" id="WP_025205993.1">
    <property type="nucleotide sequence ID" value="NZ_CP007033.1"/>
</dbReference>
<proteinExistence type="predicted"/>
<evidence type="ECO:0000313" key="1">
    <source>
        <dbReference type="EMBL" id="AHF11433.1"/>
    </source>
</evidence>
<name>A0ABM5P9C2_DEHRP</name>
<protein>
    <submittedName>
        <fullName evidence="1">Uncharacterized protein</fullName>
    </submittedName>
</protein>
<dbReference type="EMBL" id="CP007033">
    <property type="protein sequence ID" value="AHF11433.1"/>
    <property type="molecule type" value="Genomic_DNA"/>
</dbReference>
<keyword evidence="2" id="KW-1185">Reference proteome</keyword>
<accession>A0ABM5P9C2</accession>
<sequence length="144" mass="16643">MMGIFKQIWMRKNENKDWLSKNEYKALKAVEKLTDQATLVQAAMKGECRQAREAAVIKLNGGKELIDGDSCPLCGQSQVIESKTWSETGERLILSNNIGNDYYVPMTTQYYQQKCKYCQHIYKNEKKEILDGDSTDFRLAPYNR</sequence>
<evidence type="ECO:0000313" key="2">
    <source>
        <dbReference type="Proteomes" id="UP000018934"/>
    </source>
</evidence>
<gene>
    <name evidence="1" type="ORF">DEHRE_10720</name>
</gene>
<dbReference type="Proteomes" id="UP000018934">
    <property type="component" value="Chromosome"/>
</dbReference>